<name>A0AAU8L0K0_9CAUD</name>
<dbReference type="EMBL" id="PP869623">
    <property type="protein sequence ID" value="XCN27987.1"/>
    <property type="molecule type" value="Genomic_DNA"/>
</dbReference>
<proteinExistence type="predicted"/>
<protein>
    <submittedName>
        <fullName evidence="1">Uncharacterized protein</fullName>
    </submittedName>
</protein>
<evidence type="ECO:0000313" key="1">
    <source>
        <dbReference type="EMBL" id="XCN27987.1"/>
    </source>
</evidence>
<reference evidence="1" key="1">
    <citation type="submission" date="2024-06" db="EMBL/GenBank/DDBJ databases">
        <authorList>
            <person name="Melgar S."/>
            <person name="Ryabinky S."/>
            <person name="Merugu K."/>
            <person name="Desisa B."/>
            <person name="Truong H."/>
            <person name="Jamal R."/>
            <person name="Sandhu A."/>
            <person name="Johnson A."/>
        </authorList>
    </citation>
    <scope>NUCLEOTIDE SEQUENCE</scope>
</reference>
<accession>A0AAU8L0K0</accession>
<organism evidence="1">
    <name type="scientific">Serratia phage Kevin</name>
    <dbReference type="NCBI Taxonomy" id="3161161"/>
    <lineage>
        <taxon>Viruses</taxon>
        <taxon>Duplodnaviria</taxon>
        <taxon>Heunggongvirae</taxon>
        <taxon>Uroviricota</taxon>
        <taxon>Caudoviricetes</taxon>
        <taxon>Pantevenvirales</taxon>
        <taxon>Ackermannviridae</taxon>
        <taxon>Miltonvirus</taxon>
    </lineage>
</organism>
<sequence>MIQITPETNLATVNELKTAHMLEGVSLKYHHLEDCLRDCFPSMTAEDPILMMHAELMDTYRAAGEMALVNAHAKRVMVRFREYADKYCKTE</sequence>